<keyword evidence="8" id="KW-0408">Iron</keyword>
<dbReference type="GO" id="GO:0006979">
    <property type="term" value="P:response to oxidative stress"/>
    <property type="evidence" value="ECO:0007669"/>
    <property type="project" value="InterPro"/>
</dbReference>
<feature type="disulfide bond" evidence="12">
    <location>
        <begin position="48"/>
        <end position="53"/>
    </location>
</feature>
<comment type="cofactor">
    <cofactor evidence="10">
        <name>Ca(2+)</name>
        <dbReference type="ChEBI" id="CHEBI:29108"/>
    </cofactor>
    <text evidence="10">Binds 2 calcium ions per subunit.</text>
</comment>
<dbReference type="PANTHER" id="PTHR31388:SF2">
    <property type="entry name" value="PEROXIDASE 17"/>
    <property type="match status" value="1"/>
</dbReference>
<dbReference type="Pfam" id="PF00141">
    <property type="entry name" value="peroxidase"/>
    <property type="match status" value="1"/>
</dbReference>
<keyword evidence="10" id="KW-0106">Calcium</keyword>
<evidence type="ECO:0000256" key="10">
    <source>
        <dbReference type="PIRSR" id="PIRSR600823-3"/>
    </source>
</evidence>
<dbReference type="SUPFAM" id="SSF48113">
    <property type="entry name" value="Heme-dependent peroxidases"/>
    <property type="match status" value="1"/>
</dbReference>
<evidence type="ECO:0000256" key="9">
    <source>
        <dbReference type="PIRSR" id="PIRSR600823-1"/>
    </source>
</evidence>
<evidence type="ECO:0000256" key="3">
    <source>
        <dbReference type="ARBA" id="ARBA00012313"/>
    </source>
</evidence>
<feature type="site" description="Transition state stabilizer" evidence="11">
    <location>
        <position position="42"/>
    </location>
</feature>
<evidence type="ECO:0000256" key="11">
    <source>
        <dbReference type="PIRSR" id="PIRSR600823-4"/>
    </source>
</evidence>
<accession>A0A6N2NA07</accession>
<evidence type="ECO:0000259" key="15">
    <source>
        <dbReference type="PROSITE" id="PS50873"/>
    </source>
</evidence>
<dbReference type="EMBL" id="CAADRP010002229">
    <property type="protein sequence ID" value="VFU63894.1"/>
    <property type="molecule type" value="Genomic_DNA"/>
</dbReference>
<dbReference type="GO" id="GO:0020037">
    <property type="term" value="F:heme binding"/>
    <property type="evidence" value="ECO:0007669"/>
    <property type="project" value="InterPro"/>
</dbReference>
<dbReference type="GO" id="GO:0140825">
    <property type="term" value="F:lactoperoxidase activity"/>
    <property type="evidence" value="ECO:0007669"/>
    <property type="project" value="UniProtKB-EC"/>
</dbReference>
<keyword evidence="4" id="KW-0575">Peroxidase</keyword>
<evidence type="ECO:0000256" key="1">
    <source>
        <dbReference type="ARBA" id="ARBA00000189"/>
    </source>
</evidence>
<feature type="binding site" evidence="10">
    <location>
        <position position="47"/>
    </location>
    <ligand>
        <name>Ca(2+)</name>
        <dbReference type="ChEBI" id="CHEBI:29108"/>
        <label>1</label>
    </ligand>
</feature>
<reference evidence="16" key="1">
    <citation type="submission" date="2019-03" db="EMBL/GenBank/DDBJ databases">
        <authorList>
            <person name="Mank J."/>
            <person name="Almeida P."/>
        </authorList>
    </citation>
    <scope>NUCLEOTIDE SEQUENCE</scope>
    <source>
        <strain evidence="16">78183</strain>
    </source>
</reference>
<evidence type="ECO:0000256" key="6">
    <source>
        <dbReference type="ARBA" id="ARBA00022723"/>
    </source>
</evidence>
<evidence type="ECO:0000256" key="13">
    <source>
        <dbReference type="RuleBase" id="RU004241"/>
    </source>
</evidence>
<keyword evidence="14" id="KW-0732">Signal</keyword>
<dbReference type="InterPro" id="IPR000823">
    <property type="entry name" value="Peroxidase_pln"/>
</dbReference>
<dbReference type="PANTHER" id="PTHR31388">
    <property type="entry name" value="PEROXIDASE 72-RELATED"/>
    <property type="match status" value="1"/>
</dbReference>
<feature type="signal peptide" evidence="14">
    <location>
        <begin position="1"/>
        <end position="19"/>
    </location>
</feature>
<proteinExistence type="inferred from homology"/>
<evidence type="ECO:0000256" key="8">
    <source>
        <dbReference type="ARBA" id="ARBA00023004"/>
    </source>
</evidence>
<keyword evidence="7" id="KW-0560">Oxidoreductase</keyword>
<comment type="catalytic activity">
    <reaction evidence="1">
        <text>2 a phenolic donor + H2O2 = 2 a phenolic radical donor + 2 H2O</text>
        <dbReference type="Rhea" id="RHEA:56136"/>
        <dbReference type="ChEBI" id="CHEBI:15377"/>
        <dbReference type="ChEBI" id="CHEBI:16240"/>
        <dbReference type="ChEBI" id="CHEBI:139520"/>
        <dbReference type="ChEBI" id="CHEBI:139521"/>
        <dbReference type="EC" id="1.11.1.7"/>
    </reaction>
</comment>
<protein>
    <recommendedName>
        <fullName evidence="3">peroxidase</fullName>
        <ecNumber evidence="3">1.11.1.7</ecNumber>
    </recommendedName>
</protein>
<feature type="active site" description="Proton acceptor" evidence="9">
    <location>
        <position position="46"/>
    </location>
</feature>
<keyword evidence="6 10" id="KW-0479">Metal-binding</keyword>
<feature type="binding site" evidence="10">
    <location>
        <position position="69"/>
    </location>
    <ligand>
        <name>Ca(2+)</name>
        <dbReference type="ChEBI" id="CHEBI:29108"/>
        <label>1</label>
    </ligand>
</feature>
<feature type="binding site" evidence="10">
    <location>
        <position position="50"/>
    </location>
    <ligand>
        <name>Ca(2+)</name>
        <dbReference type="ChEBI" id="CHEBI:29108"/>
        <label>1</label>
    </ligand>
</feature>
<evidence type="ECO:0000256" key="14">
    <source>
        <dbReference type="SAM" id="SignalP"/>
    </source>
</evidence>
<evidence type="ECO:0000313" key="16">
    <source>
        <dbReference type="EMBL" id="VFU63894.1"/>
    </source>
</evidence>
<gene>
    <name evidence="16" type="ORF">SVIM_LOCUS487804</name>
</gene>
<evidence type="ECO:0000256" key="2">
    <source>
        <dbReference type="ARBA" id="ARBA00001970"/>
    </source>
</evidence>
<comment type="cofactor">
    <cofactor evidence="2">
        <name>heme b</name>
        <dbReference type="ChEBI" id="CHEBI:60344"/>
    </cofactor>
</comment>
<name>A0A6N2NA07_SALVM</name>
<dbReference type="PROSITE" id="PS50873">
    <property type="entry name" value="PEROXIDASE_4"/>
    <property type="match status" value="1"/>
</dbReference>
<dbReference type="InterPro" id="IPR002016">
    <property type="entry name" value="Haem_peroxidase"/>
</dbReference>
<keyword evidence="5" id="KW-0349">Heme</keyword>
<evidence type="ECO:0000256" key="4">
    <source>
        <dbReference type="ARBA" id="ARBA00022559"/>
    </source>
</evidence>
<evidence type="ECO:0000256" key="12">
    <source>
        <dbReference type="PIRSR" id="PIRSR600823-5"/>
    </source>
</evidence>
<dbReference type="Gene3D" id="1.10.520.10">
    <property type="match status" value="1"/>
</dbReference>
<evidence type="ECO:0000256" key="7">
    <source>
        <dbReference type="ARBA" id="ARBA00023002"/>
    </source>
</evidence>
<dbReference type="AlphaFoldDB" id="A0A6N2NA07"/>
<feature type="binding site" evidence="10">
    <location>
        <position position="52"/>
    </location>
    <ligand>
        <name>Ca(2+)</name>
        <dbReference type="ChEBI" id="CHEBI:29108"/>
        <label>1</label>
    </ligand>
</feature>
<feature type="domain" description="Plant heme peroxidase family profile" evidence="15">
    <location>
        <begin position="23"/>
        <end position="73"/>
    </location>
</feature>
<dbReference type="EC" id="1.11.1.7" evidence="3"/>
<comment type="similarity">
    <text evidence="13">Belongs to the peroxidase family.</text>
</comment>
<dbReference type="GO" id="GO:0046872">
    <property type="term" value="F:metal ion binding"/>
    <property type="evidence" value="ECO:0007669"/>
    <property type="project" value="UniProtKB-KW"/>
</dbReference>
<feature type="binding site" evidence="10">
    <location>
        <position position="54"/>
    </location>
    <ligand>
        <name>Ca(2+)</name>
        <dbReference type="ChEBI" id="CHEBI:29108"/>
        <label>1</label>
    </ligand>
</feature>
<organism evidence="16">
    <name type="scientific">Salix viminalis</name>
    <name type="common">Common osier</name>
    <name type="synonym">Basket willow</name>
    <dbReference type="NCBI Taxonomy" id="40686"/>
    <lineage>
        <taxon>Eukaryota</taxon>
        <taxon>Viridiplantae</taxon>
        <taxon>Streptophyta</taxon>
        <taxon>Embryophyta</taxon>
        <taxon>Tracheophyta</taxon>
        <taxon>Spermatophyta</taxon>
        <taxon>Magnoliopsida</taxon>
        <taxon>eudicotyledons</taxon>
        <taxon>Gunneridae</taxon>
        <taxon>Pentapetalae</taxon>
        <taxon>rosids</taxon>
        <taxon>fabids</taxon>
        <taxon>Malpighiales</taxon>
        <taxon>Salicaceae</taxon>
        <taxon>Saliceae</taxon>
        <taxon>Salix</taxon>
    </lineage>
</organism>
<feature type="binding site" evidence="10">
    <location>
        <position position="56"/>
    </location>
    <ligand>
        <name>Ca(2+)</name>
        <dbReference type="ChEBI" id="CHEBI:29108"/>
        <label>1</label>
    </ligand>
</feature>
<evidence type="ECO:0000256" key="5">
    <source>
        <dbReference type="ARBA" id="ARBA00022617"/>
    </source>
</evidence>
<sequence>MPPLLAALLLLVSMGLISASTSRMRLRRNMIREPRSAASVMRFQFHDCLVNGCDASVQLLDDTPNRLGEKLAI</sequence>
<keyword evidence="12" id="KW-1015">Disulfide bond</keyword>
<feature type="chain" id="PRO_5026857237" description="peroxidase" evidence="14">
    <location>
        <begin position="20"/>
        <end position="73"/>
    </location>
</feature>
<dbReference type="InterPro" id="IPR010255">
    <property type="entry name" value="Haem_peroxidase_sf"/>
</dbReference>